<dbReference type="GO" id="GO:0005789">
    <property type="term" value="C:endoplasmic reticulum membrane"/>
    <property type="evidence" value="ECO:0007669"/>
    <property type="project" value="UniProtKB-SubCell"/>
</dbReference>
<accession>A0A553PR56</accession>
<keyword evidence="4 6" id="KW-0472">Membrane</keyword>
<comment type="similarity">
    <text evidence="6">Belongs to the VMA21 family.</text>
</comment>
<feature type="transmembrane region" description="Helical" evidence="6">
    <location>
        <begin position="29"/>
        <end position="49"/>
    </location>
</feature>
<organism evidence="8 9">
    <name type="scientific">Danionella cerebrum</name>
    <dbReference type="NCBI Taxonomy" id="2873325"/>
    <lineage>
        <taxon>Eukaryota</taxon>
        <taxon>Metazoa</taxon>
        <taxon>Chordata</taxon>
        <taxon>Craniata</taxon>
        <taxon>Vertebrata</taxon>
        <taxon>Euteleostomi</taxon>
        <taxon>Actinopterygii</taxon>
        <taxon>Neopterygii</taxon>
        <taxon>Teleostei</taxon>
        <taxon>Ostariophysi</taxon>
        <taxon>Cypriniformes</taxon>
        <taxon>Danionidae</taxon>
        <taxon>Danioninae</taxon>
        <taxon>Danionella</taxon>
    </lineage>
</organism>
<keyword evidence="2 6" id="KW-0256">Endoplasmic reticulum</keyword>
<name>A0A553PR56_9TELE</name>
<dbReference type="Pfam" id="PF09446">
    <property type="entry name" value="VMA21"/>
    <property type="match status" value="1"/>
</dbReference>
<evidence type="ECO:0000313" key="8">
    <source>
        <dbReference type="EMBL" id="TRY80177.1"/>
    </source>
</evidence>
<evidence type="ECO:0000313" key="9">
    <source>
        <dbReference type="Proteomes" id="UP000316079"/>
    </source>
</evidence>
<keyword evidence="5 6" id="KW-0968">Cytoplasmic vesicle</keyword>
<dbReference type="PANTHER" id="PTHR31792:SF3">
    <property type="entry name" value="VACUOLAR ATPASE ASSEMBLY INTEGRAL MEMBRANE PROTEIN VMA21"/>
    <property type="match status" value="1"/>
</dbReference>
<gene>
    <name evidence="8" type="ORF">DNTS_003414</name>
</gene>
<comment type="subcellular location">
    <subcellularLocation>
        <location evidence="6">Endoplasmic reticulum membrane</location>
        <topology evidence="6">Multi-pass membrane protein</topology>
    </subcellularLocation>
    <subcellularLocation>
        <location evidence="6">Endoplasmic reticulum-Golgi intermediate compartment membrane</location>
        <topology evidence="6">Multi-pass membrane protein</topology>
    </subcellularLocation>
    <subcellularLocation>
        <location evidence="6">Cytoplasmic vesicle</location>
        <location evidence="6">COPII-coated vesicle membrane</location>
        <topology evidence="6">Multi-pass membrane protein</topology>
    </subcellularLocation>
</comment>
<feature type="transmembrane region" description="Helical" evidence="6">
    <location>
        <begin position="69"/>
        <end position="91"/>
    </location>
</feature>
<dbReference type="STRING" id="623744.A0A553PR56"/>
<protein>
    <submittedName>
        <fullName evidence="8">Uncharacterized protein</fullName>
    </submittedName>
</protein>
<dbReference type="AlphaFoldDB" id="A0A553PR56"/>
<keyword evidence="3 6" id="KW-1133">Transmembrane helix</keyword>
<evidence type="ECO:0000256" key="7">
    <source>
        <dbReference type="SAM" id="MobiDB-lite"/>
    </source>
</evidence>
<evidence type="ECO:0000256" key="2">
    <source>
        <dbReference type="ARBA" id="ARBA00022824"/>
    </source>
</evidence>
<comment type="function">
    <text evidence="6">Required for the assembly of the V0 complex of the vacuolar ATPase (V-ATPase) in the endoplasmic reticulum.</text>
</comment>
<comment type="caution">
    <text evidence="8">The sequence shown here is derived from an EMBL/GenBank/DDBJ whole genome shotgun (WGS) entry which is preliminary data.</text>
</comment>
<dbReference type="GO" id="GO:0012507">
    <property type="term" value="C:ER to Golgi transport vesicle membrane"/>
    <property type="evidence" value="ECO:0007669"/>
    <property type="project" value="UniProtKB-SubCell"/>
</dbReference>
<feature type="region of interest" description="Disordered" evidence="7">
    <location>
        <begin position="1"/>
        <end position="20"/>
    </location>
</feature>
<evidence type="ECO:0000256" key="1">
    <source>
        <dbReference type="ARBA" id="ARBA00022692"/>
    </source>
</evidence>
<evidence type="ECO:0000256" key="6">
    <source>
        <dbReference type="HAMAP-Rule" id="MF_03058"/>
    </source>
</evidence>
<dbReference type="GO" id="GO:0033116">
    <property type="term" value="C:endoplasmic reticulum-Golgi intermediate compartment membrane"/>
    <property type="evidence" value="ECO:0007669"/>
    <property type="project" value="UniProtKB-SubCell"/>
</dbReference>
<evidence type="ECO:0000256" key="3">
    <source>
        <dbReference type="ARBA" id="ARBA00022989"/>
    </source>
</evidence>
<reference evidence="8 9" key="1">
    <citation type="journal article" date="2019" name="Sci. Data">
        <title>Hybrid genome assembly and annotation of Danionella translucida.</title>
        <authorList>
            <person name="Kadobianskyi M."/>
            <person name="Schulze L."/>
            <person name="Schuelke M."/>
            <person name="Judkewitz B."/>
        </authorList>
    </citation>
    <scope>NUCLEOTIDE SEQUENCE [LARGE SCALE GENOMIC DNA]</scope>
    <source>
        <strain evidence="8 9">Bolton</strain>
    </source>
</reference>
<dbReference type="PANTHER" id="PTHR31792">
    <property type="entry name" value="VACUOLAR ATPASE ASSEMBLY INTEGRAL MEMBRANE PROTEIN VMA21"/>
    <property type="match status" value="1"/>
</dbReference>
<keyword evidence="9" id="KW-1185">Reference proteome</keyword>
<dbReference type="EMBL" id="SRMA01026654">
    <property type="protein sequence ID" value="TRY80177.1"/>
    <property type="molecule type" value="Genomic_DNA"/>
</dbReference>
<proteinExistence type="inferred from homology"/>
<dbReference type="Proteomes" id="UP000316079">
    <property type="component" value="Unassembled WGS sequence"/>
</dbReference>
<evidence type="ECO:0000256" key="4">
    <source>
        <dbReference type="ARBA" id="ARBA00023136"/>
    </source>
</evidence>
<evidence type="ECO:0000256" key="5">
    <source>
        <dbReference type="ARBA" id="ARBA00023329"/>
    </source>
</evidence>
<dbReference type="InterPro" id="IPR019013">
    <property type="entry name" value="Vma21"/>
</dbReference>
<dbReference type="HAMAP" id="MF_03058">
    <property type="entry name" value="VMA21"/>
    <property type="match status" value="1"/>
</dbReference>
<dbReference type="GO" id="GO:0070072">
    <property type="term" value="P:vacuolar proton-transporting V-type ATPase complex assembly"/>
    <property type="evidence" value="ECO:0007669"/>
    <property type="project" value="UniProtKB-UniRule"/>
</dbReference>
<keyword evidence="1 6" id="KW-0812">Transmembrane</keyword>
<sequence>MQNYEKKDLGSVSESAPDFRSNDGSLVSALKTLLFFTLLMVTLPIGLYFASKSLLFEGSLGYSSNDSYFYAAIVAVLAVHVVLALFVYVAWNEGSRQTREGKQD</sequence>